<dbReference type="Gene3D" id="1.10.238.20">
    <property type="entry name" value="Pheromone/general odorant binding protein domain"/>
    <property type="match status" value="1"/>
</dbReference>
<comment type="similarity">
    <text evidence="2">Belongs to the PBP/GOBP family.</text>
</comment>
<dbReference type="SUPFAM" id="SSF47565">
    <property type="entry name" value="Insect pheromone/odorant-binding proteins"/>
    <property type="match status" value="1"/>
</dbReference>
<dbReference type="AlphaFoldDB" id="A0A1C8JYY9"/>
<evidence type="ECO:0000256" key="5">
    <source>
        <dbReference type="SAM" id="SignalP"/>
    </source>
</evidence>
<evidence type="ECO:0000313" key="6">
    <source>
        <dbReference type="EMBL" id="ANE37550.1"/>
    </source>
</evidence>
<dbReference type="PANTHER" id="PTHR11857">
    <property type="entry name" value="ODORANT BINDING PROTEIN-RELATED"/>
    <property type="match status" value="1"/>
</dbReference>
<comment type="subcellular location">
    <subcellularLocation>
        <location evidence="1">Secreted</location>
    </subcellularLocation>
</comment>
<reference evidence="6" key="1">
    <citation type="journal article" date="2016" name="Springerplus">
        <title>Identification and tissue expression profiling of odorant binding protein genes in the red palm weevil, Rhynchophorus ferrugineus.</title>
        <authorList>
            <person name="Yan W."/>
            <person name="Liu L."/>
            <person name="Qin W."/>
            <person name="Luo Y."/>
            <person name="Ma X."/>
            <person name="Haider N."/>
            <person name="Inayeh M."/>
        </authorList>
    </citation>
    <scope>NUCLEOTIDE SEQUENCE</scope>
</reference>
<dbReference type="EMBL" id="KR780576">
    <property type="protein sequence ID" value="ANE37550.1"/>
    <property type="molecule type" value="mRNA"/>
</dbReference>
<proteinExistence type="evidence at transcript level"/>
<evidence type="ECO:0000256" key="2">
    <source>
        <dbReference type="ARBA" id="ARBA00008098"/>
    </source>
</evidence>
<dbReference type="SMART" id="SM00708">
    <property type="entry name" value="PhBP"/>
    <property type="match status" value="1"/>
</dbReference>
<evidence type="ECO:0000256" key="4">
    <source>
        <dbReference type="ARBA" id="ARBA00022729"/>
    </source>
</evidence>
<dbReference type="GO" id="GO:0007608">
    <property type="term" value="P:sensory perception of smell"/>
    <property type="evidence" value="ECO:0007669"/>
    <property type="project" value="TreeGrafter"/>
</dbReference>
<dbReference type="CDD" id="cd23992">
    <property type="entry name" value="PBP_GOBP"/>
    <property type="match status" value="1"/>
</dbReference>
<keyword evidence="3" id="KW-0964">Secreted</keyword>
<dbReference type="Pfam" id="PF01395">
    <property type="entry name" value="PBP_GOBP"/>
    <property type="match status" value="1"/>
</dbReference>
<protein>
    <submittedName>
        <fullName evidence="6">Odorant binding protein 6</fullName>
    </submittedName>
</protein>
<dbReference type="PANTHER" id="PTHR11857:SF43">
    <property type="entry name" value="GEO07291P1-RELATED"/>
    <property type="match status" value="1"/>
</dbReference>
<dbReference type="InterPro" id="IPR036728">
    <property type="entry name" value="PBP_GOBP_sf"/>
</dbReference>
<evidence type="ECO:0000256" key="1">
    <source>
        <dbReference type="ARBA" id="ARBA00004613"/>
    </source>
</evidence>
<sequence length="132" mass="15156">MFYSSLILLNILASVLAYGTMTPEQRQRFLTFQGECMMESGTTEEMLLKAFMGEFTESSVFKDHLVCLGMKTGVIDDEGNYHKDILKEEILSFIGDETKVDDILDTCYIHYDTPQESAFNMMKCMFKEHFGV</sequence>
<dbReference type="GO" id="GO:0005615">
    <property type="term" value="C:extracellular space"/>
    <property type="evidence" value="ECO:0007669"/>
    <property type="project" value="TreeGrafter"/>
</dbReference>
<evidence type="ECO:0000256" key="3">
    <source>
        <dbReference type="ARBA" id="ARBA00022525"/>
    </source>
</evidence>
<feature type="signal peptide" evidence="5">
    <location>
        <begin position="1"/>
        <end position="17"/>
    </location>
</feature>
<dbReference type="InterPro" id="IPR006170">
    <property type="entry name" value="PBP/GOBP"/>
</dbReference>
<name>A0A1C8JYY9_RHYFE</name>
<feature type="chain" id="PRO_5008892515" evidence="5">
    <location>
        <begin position="18"/>
        <end position="132"/>
    </location>
</feature>
<dbReference type="GO" id="GO:0005549">
    <property type="term" value="F:odorant binding"/>
    <property type="evidence" value="ECO:0007669"/>
    <property type="project" value="InterPro"/>
</dbReference>
<accession>A0A1C8JYY9</accession>
<keyword evidence="4 5" id="KW-0732">Signal</keyword>
<organism evidence="6">
    <name type="scientific">Rhynchophorus ferrugineus</name>
    <name type="common">Red palm weevil</name>
    <name type="synonym">Curculio ferrugineus</name>
    <dbReference type="NCBI Taxonomy" id="354439"/>
    <lineage>
        <taxon>Eukaryota</taxon>
        <taxon>Metazoa</taxon>
        <taxon>Ecdysozoa</taxon>
        <taxon>Arthropoda</taxon>
        <taxon>Hexapoda</taxon>
        <taxon>Insecta</taxon>
        <taxon>Pterygota</taxon>
        <taxon>Neoptera</taxon>
        <taxon>Endopterygota</taxon>
        <taxon>Coleoptera</taxon>
        <taxon>Polyphaga</taxon>
        <taxon>Cucujiformia</taxon>
        <taxon>Curculionidae</taxon>
        <taxon>Dryophthorinae</taxon>
        <taxon>Rhynchophorus</taxon>
    </lineage>
</organism>